<name>A0A6A4H0J0_9AGAR</name>
<keyword evidence="2" id="KW-1185">Reference proteome</keyword>
<dbReference type="AlphaFoldDB" id="A0A6A4H0J0"/>
<reference evidence="1" key="1">
    <citation type="journal article" date="2019" name="Environ. Microbiol.">
        <title>Fungal ecological strategies reflected in gene transcription - a case study of two litter decomposers.</title>
        <authorList>
            <person name="Barbi F."/>
            <person name="Kohler A."/>
            <person name="Barry K."/>
            <person name="Baskaran P."/>
            <person name="Daum C."/>
            <person name="Fauchery L."/>
            <person name="Ihrmark K."/>
            <person name="Kuo A."/>
            <person name="LaButti K."/>
            <person name="Lipzen A."/>
            <person name="Morin E."/>
            <person name="Grigoriev I.V."/>
            <person name="Henrissat B."/>
            <person name="Lindahl B."/>
            <person name="Martin F."/>
        </authorList>
    </citation>
    <scope>NUCLEOTIDE SEQUENCE</scope>
    <source>
        <strain evidence="1">JB14</strain>
    </source>
</reference>
<organism evidence="1 2">
    <name type="scientific">Gymnopus androsaceus JB14</name>
    <dbReference type="NCBI Taxonomy" id="1447944"/>
    <lineage>
        <taxon>Eukaryota</taxon>
        <taxon>Fungi</taxon>
        <taxon>Dikarya</taxon>
        <taxon>Basidiomycota</taxon>
        <taxon>Agaricomycotina</taxon>
        <taxon>Agaricomycetes</taxon>
        <taxon>Agaricomycetidae</taxon>
        <taxon>Agaricales</taxon>
        <taxon>Marasmiineae</taxon>
        <taxon>Omphalotaceae</taxon>
        <taxon>Gymnopus</taxon>
    </lineage>
</organism>
<evidence type="ECO:0000313" key="1">
    <source>
        <dbReference type="EMBL" id="KAE9391286.1"/>
    </source>
</evidence>
<sequence length="137" mass="16100">VMVLSDDDVHPYHYARILGIYHAMVSLGNQMPWKMDFLWVLWFGFDSEHCWGWKAKHLPRVVFLDSQYAFGFLDPALVFQAVHLLPVSHLGKTSDFLGHSIARWRNKKDKDWCRYDVVMFSDREMAVRFCPELGLGH</sequence>
<dbReference type="OrthoDB" id="3183767at2759"/>
<accession>A0A6A4H0J0</accession>
<feature type="non-terminal residue" evidence="1">
    <location>
        <position position="1"/>
    </location>
</feature>
<proteinExistence type="predicted"/>
<protein>
    <submittedName>
        <fullName evidence="1">Uncharacterized protein</fullName>
    </submittedName>
</protein>
<gene>
    <name evidence="1" type="ORF">BT96DRAFT_761750</name>
</gene>
<dbReference type="Proteomes" id="UP000799118">
    <property type="component" value="Unassembled WGS sequence"/>
</dbReference>
<evidence type="ECO:0000313" key="2">
    <source>
        <dbReference type="Proteomes" id="UP000799118"/>
    </source>
</evidence>
<feature type="non-terminal residue" evidence="1">
    <location>
        <position position="137"/>
    </location>
</feature>
<dbReference type="EMBL" id="ML769630">
    <property type="protein sequence ID" value="KAE9391286.1"/>
    <property type="molecule type" value="Genomic_DNA"/>
</dbReference>